<proteinExistence type="predicted"/>
<dbReference type="Proteomes" id="UP000323166">
    <property type="component" value="Unassembled WGS sequence"/>
</dbReference>
<keyword evidence="1" id="KW-0175">Coiled coil</keyword>
<dbReference type="GO" id="GO:0006313">
    <property type="term" value="P:DNA transposition"/>
    <property type="evidence" value="ECO:0007669"/>
    <property type="project" value="InterPro"/>
</dbReference>
<evidence type="ECO:0000259" key="3">
    <source>
        <dbReference type="Pfam" id="PF01609"/>
    </source>
</evidence>
<dbReference type="NCBIfam" id="NF033551">
    <property type="entry name" value="transpos_IS1182"/>
    <property type="match status" value="1"/>
</dbReference>
<comment type="caution">
    <text evidence="5">The sequence shown here is derived from an EMBL/GenBank/DDBJ whole genome shotgun (WGS) entry which is preliminary data.</text>
</comment>
<evidence type="ECO:0000256" key="1">
    <source>
        <dbReference type="SAM" id="Coils"/>
    </source>
</evidence>
<protein>
    <submittedName>
        <fullName evidence="5">Transposase, IS4 family</fullName>
    </submittedName>
</protein>
<organism evidence="5 6">
    <name type="scientific">Desulfallas thermosapovorans DSM 6562</name>
    <dbReference type="NCBI Taxonomy" id="1121431"/>
    <lineage>
        <taxon>Bacteria</taxon>
        <taxon>Bacillati</taxon>
        <taxon>Bacillota</taxon>
        <taxon>Clostridia</taxon>
        <taxon>Eubacteriales</taxon>
        <taxon>Desulfallaceae</taxon>
        <taxon>Desulfallas</taxon>
    </lineage>
</organism>
<feature type="region of interest" description="Disordered" evidence="2">
    <location>
        <begin position="188"/>
        <end position="233"/>
    </location>
</feature>
<keyword evidence="6" id="KW-1185">Reference proteome</keyword>
<dbReference type="InterPro" id="IPR047629">
    <property type="entry name" value="IS1182_transpos"/>
</dbReference>
<reference evidence="5 6" key="1">
    <citation type="submission" date="2019-07" db="EMBL/GenBank/DDBJ databases">
        <title>Genomic Encyclopedia of Type Strains, Phase I: the one thousand microbial genomes (KMG-I) project.</title>
        <authorList>
            <person name="Kyrpides N."/>
        </authorList>
    </citation>
    <scope>NUCLEOTIDE SEQUENCE [LARGE SCALE GENOMIC DNA]</scope>
    <source>
        <strain evidence="5 6">DSM 6562</strain>
    </source>
</reference>
<dbReference type="GO" id="GO:0003677">
    <property type="term" value="F:DNA binding"/>
    <property type="evidence" value="ECO:0007669"/>
    <property type="project" value="InterPro"/>
</dbReference>
<dbReference type="GO" id="GO:0004803">
    <property type="term" value="F:transposase activity"/>
    <property type="evidence" value="ECO:0007669"/>
    <property type="project" value="InterPro"/>
</dbReference>
<feature type="domain" description="Transposase IS4-like" evidence="3">
    <location>
        <begin position="237"/>
        <end position="401"/>
    </location>
</feature>
<dbReference type="PANTHER" id="PTHR33408:SF2">
    <property type="entry name" value="TRANSPOSASE DDE DOMAIN-CONTAINING PROTEIN"/>
    <property type="match status" value="1"/>
</dbReference>
<feature type="coiled-coil region" evidence="1">
    <location>
        <begin position="119"/>
        <end position="146"/>
    </location>
</feature>
<dbReference type="InterPro" id="IPR008490">
    <property type="entry name" value="Transposase_InsH_N"/>
</dbReference>
<dbReference type="Pfam" id="PF05598">
    <property type="entry name" value="DUF772"/>
    <property type="match status" value="1"/>
</dbReference>
<feature type="compositionally biased region" description="Basic and acidic residues" evidence="2">
    <location>
        <begin position="188"/>
        <end position="201"/>
    </location>
</feature>
<name>A0A5S4ZN41_9FIRM</name>
<evidence type="ECO:0000259" key="4">
    <source>
        <dbReference type="Pfam" id="PF05598"/>
    </source>
</evidence>
<sequence>MDLTVIHKVYEKGIKGQPPYHPVLMTKILFYAYCRGVFSSRKIATHLYEDVAFIVLAGGNKPNFRTINEFRRRHIKSLPGIFVQILKLCEKAGLVGLKHVALDGTKINANASKHKAMSYDRMKNEEQKLEREIKKLLEKANHIDLKEDKQFGHDRRGDEIPEELAYRETRLAKIKEAKAALEAEAKLAQEEDNKKNNDKNDPPTPPRGKVKYVKKNGEPEPKAQRNFTDPESRIMKNSDKAFVQAYNSQAVVDSKSQIIVAVDVTNQAADSQHLPSMLEKVKENIGCYPKELSADAGYFSENNLKYLKGKTDAYIPGQRIKHNQELEPAPRGRIPVDLLLPDRMKRKLRTQKGRAKYALRKQTVEPVFGQIKEARGFRRFLLRGLDLVRGEWVLLCLTHNILKLFGNKKKLAW</sequence>
<accession>A0A5S4ZN41</accession>
<dbReference type="Pfam" id="PF01609">
    <property type="entry name" value="DDE_Tnp_1"/>
    <property type="match status" value="1"/>
</dbReference>
<gene>
    <name evidence="5" type="ORF">LX24_02988</name>
</gene>
<dbReference type="InterPro" id="IPR002559">
    <property type="entry name" value="Transposase_11"/>
</dbReference>
<evidence type="ECO:0000313" key="6">
    <source>
        <dbReference type="Proteomes" id="UP000323166"/>
    </source>
</evidence>
<evidence type="ECO:0000256" key="2">
    <source>
        <dbReference type="SAM" id="MobiDB-lite"/>
    </source>
</evidence>
<dbReference type="PANTHER" id="PTHR33408">
    <property type="entry name" value="TRANSPOSASE"/>
    <property type="match status" value="1"/>
</dbReference>
<feature type="domain" description="Transposase InsH N-terminal" evidence="4">
    <location>
        <begin position="6"/>
        <end position="73"/>
    </location>
</feature>
<evidence type="ECO:0000313" key="5">
    <source>
        <dbReference type="EMBL" id="TYO89281.1"/>
    </source>
</evidence>
<dbReference type="AlphaFoldDB" id="A0A5S4ZN41"/>
<feature type="compositionally biased region" description="Basic and acidic residues" evidence="2">
    <location>
        <begin position="215"/>
        <end position="233"/>
    </location>
</feature>
<dbReference type="EMBL" id="VNHM01000046">
    <property type="protein sequence ID" value="TYO89281.1"/>
    <property type="molecule type" value="Genomic_DNA"/>
</dbReference>